<accession>A0ACB9MA07</accession>
<evidence type="ECO:0000313" key="2">
    <source>
        <dbReference type="Proteomes" id="UP001057402"/>
    </source>
</evidence>
<comment type="caution">
    <text evidence="1">The sequence shown here is derived from an EMBL/GenBank/DDBJ whole genome shotgun (WGS) entry which is preliminary data.</text>
</comment>
<organism evidence="1 2">
    <name type="scientific">Melastoma candidum</name>
    <dbReference type="NCBI Taxonomy" id="119954"/>
    <lineage>
        <taxon>Eukaryota</taxon>
        <taxon>Viridiplantae</taxon>
        <taxon>Streptophyta</taxon>
        <taxon>Embryophyta</taxon>
        <taxon>Tracheophyta</taxon>
        <taxon>Spermatophyta</taxon>
        <taxon>Magnoliopsida</taxon>
        <taxon>eudicotyledons</taxon>
        <taxon>Gunneridae</taxon>
        <taxon>Pentapetalae</taxon>
        <taxon>rosids</taxon>
        <taxon>malvids</taxon>
        <taxon>Myrtales</taxon>
        <taxon>Melastomataceae</taxon>
        <taxon>Melastomatoideae</taxon>
        <taxon>Melastomateae</taxon>
        <taxon>Melastoma</taxon>
    </lineage>
</organism>
<sequence length="248" mass="28896">MEKVHSVAWNCSGTRLASSSVDQTVRVWKSTLTVMIILRTLWDARRGKWSQQIDWINRDDELKILDVQKFKPIHKRKFNCEVNEIAWNMSGELFFLTTGNGTREVLSYPSLRPLKTLSAHAADMLCVRTFTKLKWPVRSIRFNHTGEFIASAREDLFIDISNVQTGRTVHQIPCRAAMNSVEGNPSTMYLPMLVMRKITTRLMKVKIEWPGKNRELDVTLDKAHFDYHCRGYIKYRDRPDMLYGLSVR</sequence>
<evidence type="ECO:0000313" key="1">
    <source>
        <dbReference type="EMBL" id="KAI4320858.1"/>
    </source>
</evidence>
<dbReference type="EMBL" id="CM042889">
    <property type="protein sequence ID" value="KAI4320858.1"/>
    <property type="molecule type" value="Genomic_DNA"/>
</dbReference>
<gene>
    <name evidence="1" type="ORF">MLD38_034300</name>
</gene>
<name>A0ACB9MA07_9MYRT</name>
<proteinExistence type="predicted"/>
<reference evidence="2" key="1">
    <citation type="journal article" date="2023" name="Front. Plant Sci.">
        <title>Chromosomal-level genome assembly of Melastoma candidum provides insights into trichome evolution.</title>
        <authorList>
            <person name="Zhong Y."/>
            <person name="Wu W."/>
            <person name="Sun C."/>
            <person name="Zou P."/>
            <person name="Liu Y."/>
            <person name="Dai S."/>
            <person name="Zhou R."/>
        </authorList>
    </citation>
    <scope>NUCLEOTIDE SEQUENCE [LARGE SCALE GENOMIC DNA]</scope>
</reference>
<keyword evidence="2" id="KW-1185">Reference proteome</keyword>
<protein>
    <submittedName>
        <fullName evidence="1">Uncharacterized protein</fullName>
    </submittedName>
</protein>
<dbReference type="Proteomes" id="UP001057402">
    <property type="component" value="Chromosome 10"/>
</dbReference>